<keyword evidence="1" id="KW-0560">Oxidoreductase</keyword>
<evidence type="ECO:0000259" key="2">
    <source>
        <dbReference type="Pfam" id="PF00248"/>
    </source>
</evidence>
<reference evidence="4" key="1">
    <citation type="journal article" date="2019" name="Int. J. Syst. Evol. Microbiol.">
        <title>The Global Catalogue of Microorganisms (GCM) 10K type strain sequencing project: providing services to taxonomists for standard genome sequencing and annotation.</title>
        <authorList>
            <consortium name="The Broad Institute Genomics Platform"/>
            <consortium name="The Broad Institute Genome Sequencing Center for Infectious Disease"/>
            <person name="Wu L."/>
            <person name="Ma J."/>
        </authorList>
    </citation>
    <scope>NUCLEOTIDE SEQUENCE [LARGE SCALE GENOMIC DNA]</scope>
    <source>
        <strain evidence="4">SYNS20</strain>
    </source>
</reference>
<dbReference type="EMBL" id="JBHTCF010000002">
    <property type="protein sequence ID" value="MFC7304041.1"/>
    <property type="molecule type" value="Genomic_DNA"/>
</dbReference>
<keyword evidence="4" id="KW-1185">Reference proteome</keyword>
<evidence type="ECO:0000313" key="3">
    <source>
        <dbReference type="EMBL" id="MFC7304041.1"/>
    </source>
</evidence>
<accession>A0ABW2JEN7</accession>
<dbReference type="InterPro" id="IPR023210">
    <property type="entry name" value="NADP_OxRdtase_dom"/>
</dbReference>
<organism evidence="3 4">
    <name type="scientific">Streptomyces monticola</name>
    <dbReference type="NCBI Taxonomy" id="2666263"/>
    <lineage>
        <taxon>Bacteria</taxon>
        <taxon>Bacillati</taxon>
        <taxon>Actinomycetota</taxon>
        <taxon>Actinomycetes</taxon>
        <taxon>Kitasatosporales</taxon>
        <taxon>Streptomycetaceae</taxon>
        <taxon>Streptomyces</taxon>
    </lineage>
</organism>
<evidence type="ECO:0000313" key="4">
    <source>
        <dbReference type="Proteomes" id="UP001596523"/>
    </source>
</evidence>
<name>A0ABW2JEN7_9ACTN</name>
<evidence type="ECO:0000256" key="1">
    <source>
        <dbReference type="ARBA" id="ARBA00023002"/>
    </source>
</evidence>
<dbReference type="InterPro" id="IPR036812">
    <property type="entry name" value="NAD(P)_OxRdtase_dom_sf"/>
</dbReference>
<proteinExistence type="predicted"/>
<dbReference type="PANTHER" id="PTHR43364">
    <property type="entry name" value="NADH-SPECIFIC METHYLGLYOXAL REDUCTASE-RELATED"/>
    <property type="match status" value="1"/>
</dbReference>
<dbReference type="InterPro" id="IPR050523">
    <property type="entry name" value="AKR_Detox_Biosynth"/>
</dbReference>
<dbReference type="Pfam" id="PF00248">
    <property type="entry name" value="Aldo_ket_red"/>
    <property type="match status" value="1"/>
</dbReference>
<dbReference type="SUPFAM" id="SSF51430">
    <property type="entry name" value="NAD(P)-linked oxidoreductase"/>
    <property type="match status" value="1"/>
</dbReference>
<dbReference type="Proteomes" id="UP001596523">
    <property type="component" value="Unassembled WGS sequence"/>
</dbReference>
<sequence length="339" mass="36628">MRTRLFGNTGLRVSEFFLGTMSFGAPDTGTEGLDTHRRVLDAYAEAGGNTLDTANFYQDGRGESTVGELLAGRRDEFVLASKYTGPRSTTDPNAAGSHRKNLRLSLEQSLRRLGTDYLDIYWVHIWDRHTPVEETMRALDDAVTSGKVLYVGISDAPAWVITHANTLADWRGWTPFAGVQAPYSLLRRDVERELLPMAERFGLTLAAWGALAHGALAGAGTAGGPEAGAGPGADTGRWQREQRVRYTLKVVAEELDVPPAQVALAWLHGRSHAVHPILGAATPGQLAENLEALALELPAEARARLDAASDIALGFPADFITTVGPDVFPQDHARLDARV</sequence>
<feature type="domain" description="NADP-dependent oxidoreductase" evidence="2">
    <location>
        <begin position="18"/>
        <end position="309"/>
    </location>
</feature>
<protein>
    <submittedName>
        <fullName evidence="3">Aldo/keto reductase</fullName>
    </submittedName>
</protein>
<dbReference type="Gene3D" id="3.20.20.100">
    <property type="entry name" value="NADP-dependent oxidoreductase domain"/>
    <property type="match status" value="1"/>
</dbReference>
<comment type="caution">
    <text evidence="3">The sequence shown here is derived from an EMBL/GenBank/DDBJ whole genome shotgun (WGS) entry which is preliminary data.</text>
</comment>
<gene>
    <name evidence="3" type="ORF">ACFQVC_07415</name>
</gene>
<dbReference type="RefSeq" id="WP_381827831.1">
    <property type="nucleotide sequence ID" value="NZ_JBHTCF010000002.1"/>
</dbReference>
<dbReference type="PANTHER" id="PTHR43364:SF4">
    <property type="entry name" value="NAD(P)-LINKED OXIDOREDUCTASE SUPERFAMILY PROTEIN"/>
    <property type="match status" value="1"/>
</dbReference>
<dbReference type="CDD" id="cd19080">
    <property type="entry name" value="AKR_AKR9A_9B"/>
    <property type="match status" value="1"/>
</dbReference>